<reference evidence="10" key="2">
    <citation type="submission" date="2023-03" db="EMBL/GenBank/DDBJ databases">
        <authorList>
            <person name="Zhang Z."/>
        </authorList>
    </citation>
    <scope>NUCLEOTIDE SEQUENCE</scope>
    <source>
        <strain evidence="10">DSA</strain>
    </source>
</reference>
<dbReference type="Gene3D" id="1.10.575.10">
    <property type="entry name" value="P1 Nuclease"/>
    <property type="match status" value="1"/>
</dbReference>
<protein>
    <recommendedName>
        <fullName evidence="2">Phospholipase C</fullName>
        <ecNumber evidence="1">3.1.4.3</ecNumber>
    </recommendedName>
    <alternativeName>
        <fullName evidence="8">Phosphatidylcholine cholinephosphohydrolase</fullName>
    </alternativeName>
</protein>
<dbReference type="Proteomes" id="UP001172911">
    <property type="component" value="Unassembled WGS sequence"/>
</dbReference>
<dbReference type="SMART" id="SM00770">
    <property type="entry name" value="Zn_dep_PLPC"/>
    <property type="match status" value="1"/>
</dbReference>
<keyword evidence="3" id="KW-0964">Secreted</keyword>
<evidence type="ECO:0000259" key="9">
    <source>
        <dbReference type="PROSITE" id="PS51346"/>
    </source>
</evidence>
<dbReference type="Pfam" id="PF00882">
    <property type="entry name" value="Zn_dep_PLPC"/>
    <property type="match status" value="1"/>
</dbReference>
<gene>
    <name evidence="10" type="ORF">P6N53_03935</name>
</gene>
<name>A0AAW7Z9F1_9FIRM</name>
<evidence type="ECO:0000256" key="6">
    <source>
        <dbReference type="ARBA" id="ARBA00022801"/>
    </source>
</evidence>
<keyword evidence="4" id="KW-0479">Metal-binding</keyword>
<keyword evidence="11" id="KW-1185">Reference proteome</keyword>
<sequence>MTLSQATWNCTRLMLNVALPIKAVINPPRKRNTHRFCNLQAIGILKRDGLRKEALLLQSGVDSLNEGAIWCDTGFKYISHYYNPHVGAGLWNGPDAPTECQSYFNRAVEMWRRGYREQAIFYLGAATHIMQDLCVPHHASGLVFNGHQYFEYWARKHYEDFAINSCGIYKIINSASDWVRENAFFSSIYLPTVSENAQITSIEKTVEILLERAQRTTAGFLHLFCKSVLN</sequence>
<dbReference type="EMBL" id="JARPTC010000004">
    <property type="protein sequence ID" value="MDO7786368.1"/>
    <property type="molecule type" value="Genomic_DNA"/>
</dbReference>
<keyword evidence="7" id="KW-0862">Zinc</keyword>
<organism evidence="10 11">
    <name type="scientific">Desulforamulus aquiferis</name>
    <dbReference type="NCBI Taxonomy" id="1397668"/>
    <lineage>
        <taxon>Bacteria</taxon>
        <taxon>Bacillati</taxon>
        <taxon>Bacillota</taxon>
        <taxon>Clostridia</taxon>
        <taxon>Eubacteriales</taxon>
        <taxon>Peptococcaceae</taxon>
        <taxon>Desulforamulus</taxon>
    </lineage>
</organism>
<dbReference type="EC" id="3.1.4.3" evidence="1"/>
<evidence type="ECO:0000256" key="4">
    <source>
        <dbReference type="ARBA" id="ARBA00022723"/>
    </source>
</evidence>
<feature type="domain" description="Zn-dependent PLC" evidence="9">
    <location>
        <begin position="20"/>
        <end position="230"/>
    </location>
</feature>
<evidence type="ECO:0000256" key="1">
    <source>
        <dbReference type="ARBA" id="ARBA00012018"/>
    </source>
</evidence>
<keyword evidence="6" id="KW-0378">Hydrolase</keyword>
<accession>A0AAW7Z9F1</accession>
<evidence type="ECO:0000313" key="11">
    <source>
        <dbReference type="Proteomes" id="UP001172911"/>
    </source>
</evidence>
<keyword evidence="5" id="KW-0732">Signal</keyword>
<dbReference type="InterPro" id="IPR029002">
    <property type="entry name" value="PLPC/GPLD1"/>
</dbReference>
<dbReference type="RefSeq" id="WP_304541346.1">
    <property type="nucleotide sequence ID" value="NZ_JARPTC010000004.1"/>
</dbReference>
<evidence type="ECO:0000256" key="7">
    <source>
        <dbReference type="ARBA" id="ARBA00022833"/>
    </source>
</evidence>
<evidence type="ECO:0000256" key="8">
    <source>
        <dbReference type="ARBA" id="ARBA00031285"/>
    </source>
</evidence>
<dbReference type="PROSITE" id="PS51346">
    <property type="entry name" value="PROKAR_ZN_DEPEND_PLPC_2"/>
    <property type="match status" value="1"/>
</dbReference>
<evidence type="ECO:0000256" key="3">
    <source>
        <dbReference type="ARBA" id="ARBA00022525"/>
    </source>
</evidence>
<evidence type="ECO:0000256" key="5">
    <source>
        <dbReference type="ARBA" id="ARBA00022729"/>
    </source>
</evidence>
<dbReference type="SUPFAM" id="SSF48537">
    <property type="entry name" value="Phospholipase C/P1 nuclease"/>
    <property type="match status" value="1"/>
</dbReference>
<dbReference type="AlphaFoldDB" id="A0AAW7Z9F1"/>
<dbReference type="CDD" id="cd11009">
    <property type="entry name" value="Zn_dep_PLPC"/>
    <property type="match status" value="1"/>
</dbReference>
<comment type="caution">
    <text evidence="10">The sequence shown here is derived from an EMBL/GenBank/DDBJ whole genome shotgun (WGS) entry which is preliminary data.</text>
</comment>
<dbReference type="InterPro" id="IPR008947">
    <property type="entry name" value="PLipase_C/P1_nuclease_dom_sf"/>
</dbReference>
<evidence type="ECO:0000256" key="2">
    <source>
        <dbReference type="ARBA" id="ARBA00018391"/>
    </source>
</evidence>
<proteinExistence type="predicted"/>
<dbReference type="GO" id="GO:0008270">
    <property type="term" value="F:zinc ion binding"/>
    <property type="evidence" value="ECO:0007669"/>
    <property type="project" value="InterPro"/>
</dbReference>
<dbReference type="GO" id="GO:0034480">
    <property type="term" value="F:phosphatidylcholine phospholipase C activity"/>
    <property type="evidence" value="ECO:0007669"/>
    <property type="project" value="UniProtKB-EC"/>
</dbReference>
<reference evidence="10" key="1">
    <citation type="journal article" date="2023" name="J. Hazard. Mater.">
        <title>Anaerobic biodegradation of pyrene and benzo[a]pyrene by a new sulfate-reducing Desulforamulus aquiferis strain DSA.</title>
        <authorList>
            <person name="Zhang Z."/>
            <person name="Sun J."/>
            <person name="Gong X."/>
            <person name="Wang C."/>
            <person name="Wang H."/>
        </authorList>
    </citation>
    <scope>NUCLEOTIDE SEQUENCE</scope>
    <source>
        <strain evidence="10">DSA</strain>
    </source>
</reference>
<evidence type="ECO:0000313" key="10">
    <source>
        <dbReference type="EMBL" id="MDO7786368.1"/>
    </source>
</evidence>
<dbReference type="InterPro" id="IPR001531">
    <property type="entry name" value="Zn_PLipaseC"/>
</dbReference>